<accession>A0A7G6RHR0</accession>
<name>A0A7G6RHR0_RHILV</name>
<dbReference type="Proteomes" id="UP000515518">
    <property type="component" value="Chromosome"/>
</dbReference>
<gene>
    <name evidence="1" type="ORF">HB770_03665</name>
</gene>
<proteinExistence type="predicted"/>
<organism evidence="1 2">
    <name type="scientific">Rhizobium leguminosarum bv. viciae</name>
    <dbReference type="NCBI Taxonomy" id="387"/>
    <lineage>
        <taxon>Bacteria</taxon>
        <taxon>Pseudomonadati</taxon>
        <taxon>Pseudomonadota</taxon>
        <taxon>Alphaproteobacteria</taxon>
        <taxon>Hyphomicrobiales</taxon>
        <taxon>Rhizobiaceae</taxon>
        <taxon>Rhizobium/Agrobacterium group</taxon>
        <taxon>Rhizobium</taxon>
    </lineage>
</organism>
<evidence type="ECO:0000313" key="2">
    <source>
        <dbReference type="Proteomes" id="UP000515518"/>
    </source>
</evidence>
<evidence type="ECO:0000313" key="1">
    <source>
        <dbReference type="EMBL" id="QND41792.1"/>
    </source>
</evidence>
<sequence length="72" mass="8143">MRVGSGAQRALQHFGMAAQLETRRSDPAGFLIGEYQAAAVQLEQFQEKCEAVFRPELRKNKRIERFCASVKS</sequence>
<reference evidence="2" key="1">
    <citation type="journal article" date="2020" name="Mol. Plant Microbe">
        <title>Rhizobial microsymbionts of the narrowly endemic Oxytropis species growing in Kamchatka are characterized by significant genetic diversity and possess a set of genes that are associated with T3SS and T6SS secretion systems and can affect the development of symbiosis.</title>
        <authorList>
            <person name="Safronova V."/>
            <person name="Guro P."/>
            <person name="Sazanova A."/>
            <person name="Kuznetsova I."/>
            <person name="Belimov A."/>
            <person name="Yakubov V."/>
            <person name="Chirak E."/>
            <person name="Afonin A."/>
            <person name="Gogolev Y."/>
            <person name="Andronov E."/>
            <person name="Tikhonovich I."/>
        </authorList>
    </citation>
    <scope>NUCLEOTIDE SEQUENCE [LARGE SCALE GENOMIC DNA]</scope>
    <source>
        <strain evidence="2">RCAM0610</strain>
    </source>
</reference>
<dbReference type="EMBL" id="CP050549">
    <property type="protein sequence ID" value="QND41792.1"/>
    <property type="molecule type" value="Genomic_DNA"/>
</dbReference>
<dbReference type="AlphaFoldDB" id="A0A7G6RHR0"/>
<protein>
    <submittedName>
        <fullName evidence="1">Uncharacterized protein</fullName>
    </submittedName>
</protein>